<comment type="subcellular location">
    <subcellularLocation>
        <location evidence="2 15">Cytoplasm</location>
    </subcellularLocation>
</comment>
<dbReference type="InterPro" id="IPR029057">
    <property type="entry name" value="PRTase-like"/>
</dbReference>
<comment type="catalytic activity">
    <reaction evidence="14">
        <text>IMP + diphosphate = hypoxanthine + 5-phospho-alpha-D-ribose 1-diphosphate</text>
        <dbReference type="Rhea" id="RHEA:17973"/>
        <dbReference type="ChEBI" id="CHEBI:17368"/>
        <dbReference type="ChEBI" id="CHEBI:33019"/>
        <dbReference type="ChEBI" id="CHEBI:58017"/>
        <dbReference type="ChEBI" id="CHEBI:58053"/>
        <dbReference type="EC" id="2.4.2.8"/>
    </reaction>
    <physiologicalReaction direction="right-to-left" evidence="14">
        <dbReference type="Rhea" id="RHEA:17975"/>
    </physiologicalReaction>
</comment>
<dbReference type="EC" id="2.4.2.8" evidence="15"/>
<dbReference type="PANTHER" id="PTHR43340:SF1">
    <property type="entry name" value="HYPOXANTHINE PHOSPHORIBOSYLTRANSFERASE"/>
    <property type="match status" value="1"/>
</dbReference>
<comment type="similarity">
    <text evidence="5 15">Belongs to the purine/pyrimidine phosphoribosyltransferase family.</text>
</comment>
<evidence type="ECO:0000256" key="8">
    <source>
        <dbReference type="ARBA" id="ARBA00022679"/>
    </source>
</evidence>
<evidence type="ECO:0000313" key="17">
    <source>
        <dbReference type="EMBL" id="MBW4660422.1"/>
    </source>
</evidence>
<evidence type="ECO:0000256" key="5">
    <source>
        <dbReference type="ARBA" id="ARBA00008391"/>
    </source>
</evidence>
<dbReference type="SUPFAM" id="SSF53271">
    <property type="entry name" value="PRTase-like"/>
    <property type="match status" value="1"/>
</dbReference>
<dbReference type="PANTHER" id="PTHR43340">
    <property type="entry name" value="HYPOXANTHINE-GUANINE PHOSPHORIBOSYLTRANSFERASE"/>
    <property type="match status" value="1"/>
</dbReference>
<evidence type="ECO:0000256" key="4">
    <source>
        <dbReference type="ARBA" id="ARBA00004676"/>
    </source>
</evidence>
<dbReference type="AlphaFoldDB" id="A0A951QCT2"/>
<keyword evidence="6 15" id="KW-0963">Cytoplasm</keyword>
<evidence type="ECO:0000256" key="3">
    <source>
        <dbReference type="ARBA" id="ARBA00004669"/>
    </source>
</evidence>
<dbReference type="EMBL" id="JAHHHD010000021">
    <property type="protein sequence ID" value="MBW4660422.1"/>
    <property type="molecule type" value="Genomic_DNA"/>
</dbReference>
<feature type="domain" description="Phosphoribosyltransferase" evidence="16">
    <location>
        <begin position="13"/>
        <end position="159"/>
    </location>
</feature>
<dbReference type="GO" id="GO:0005829">
    <property type="term" value="C:cytosol"/>
    <property type="evidence" value="ECO:0007669"/>
    <property type="project" value="TreeGrafter"/>
</dbReference>
<comment type="pathway">
    <text evidence="4">Purine metabolism; GMP biosynthesis via salvage pathway; GMP from guanine: step 1/1.</text>
</comment>
<dbReference type="CDD" id="cd06223">
    <property type="entry name" value="PRTases_typeI"/>
    <property type="match status" value="1"/>
</dbReference>
<comment type="cofactor">
    <cofactor evidence="1 15">
        <name>Mg(2+)</name>
        <dbReference type="ChEBI" id="CHEBI:18420"/>
    </cofactor>
</comment>
<evidence type="ECO:0000256" key="9">
    <source>
        <dbReference type="ARBA" id="ARBA00022723"/>
    </source>
</evidence>
<keyword evidence="11 15" id="KW-0547">Nucleotide-binding</keyword>
<dbReference type="InterPro" id="IPR050408">
    <property type="entry name" value="HGPRT"/>
</dbReference>
<evidence type="ECO:0000313" key="18">
    <source>
        <dbReference type="Proteomes" id="UP000757435"/>
    </source>
</evidence>
<evidence type="ECO:0000256" key="13">
    <source>
        <dbReference type="ARBA" id="ARBA00048811"/>
    </source>
</evidence>
<keyword evidence="12 15" id="KW-0460">Magnesium</keyword>
<keyword evidence="10 15" id="KW-0660">Purine salvage</keyword>
<organism evidence="17 18">
    <name type="scientific">Drouetiella hepatica Uher 2000/2452</name>
    <dbReference type="NCBI Taxonomy" id="904376"/>
    <lineage>
        <taxon>Bacteria</taxon>
        <taxon>Bacillati</taxon>
        <taxon>Cyanobacteriota</taxon>
        <taxon>Cyanophyceae</taxon>
        <taxon>Oculatellales</taxon>
        <taxon>Oculatellaceae</taxon>
        <taxon>Drouetiella</taxon>
    </lineage>
</organism>
<keyword evidence="8 15" id="KW-0808">Transferase</keyword>
<dbReference type="Pfam" id="PF00156">
    <property type="entry name" value="Pribosyltran"/>
    <property type="match status" value="1"/>
</dbReference>
<dbReference type="Proteomes" id="UP000757435">
    <property type="component" value="Unassembled WGS sequence"/>
</dbReference>
<evidence type="ECO:0000256" key="10">
    <source>
        <dbReference type="ARBA" id="ARBA00022726"/>
    </source>
</evidence>
<dbReference type="GO" id="GO:0032264">
    <property type="term" value="P:IMP salvage"/>
    <property type="evidence" value="ECO:0007669"/>
    <property type="project" value="TreeGrafter"/>
</dbReference>
<proteinExistence type="inferred from homology"/>
<evidence type="ECO:0000256" key="7">
    <source>
        <dbReference type="ARBA" id="ARBA00022676"/>
    </source>
</evidence>
<name>A0A951QCT2_9CYAN</name>
<evidence type="ECO:0000256" key="11">
    <source>
        <dbReference type="ARBA" id="ARBA00022741"/>
    </source>
</evidence>
<evidence type="ECO:0000256" key="14">
    <source>
        <dbReference type="ARBA" id="ARBA00049402"/>
    </source>
</evidence>
<evidence type="ECO:0000259" key="16">
    <source>
        <dbReference type="Pfam" id="PF00156"/>
    </source>
</evidence>
<dbReference type="GO" id="GO:0006166">
    <property type="term" value="P:purine ribonucleoside salvage"/>
    <property type="evidence" value="ECO:0007669"/>
    <property type="project" value="UniProtKB-KW"/>
</dbReference>
<evidence type="ECO:0000256" key="12">
    <source>
        <dbReference type="ARBA" id="ARBA00022842"/>
    </source>
</evidence>
<dbReference type="GO" id="GO:0046100">
    <property type="term" value="P:hypoxanthine metabolic process"/>
    <property type="evidence" value="ECO:0007669"/>
    <property type="project" value="TreeGrafter"/>
</dbReference>
<sequence length="176" mass="19024">MESLTLLISAADVAEAVQRLAQDIDKDYANRHPVIVVVLKGAFMFAADLVRAMQTPIQTIEFIQASSYGTATVSSGAVSVVMGLGPEAIAHQDVIVVEDIIDTGTTTARILADLQTYQPASLKLCALMDKPDRRKVAVAIDYLGMAVPDRFIVGYGTDFAQKYRQLGAVYAIEEEN</sequence>
<keyword evidence="9 15" id="KW-0479">Metal-binding</keyword>
<dbReference type="GO" id="GO:0004422">
    <property type="term" value="F:hypoxanthine phosphoribosyltransferase activity"/>
    <property type="evidence" value="ECO:0007669"/>
    <property type="project" value="InterPro"/>
</dbReference>
<evidence type="ECO:0000256" key="1">
    <source>
        <dbReference type="ARBA" id="ARBA00001946"/>
    </source>
</evidence>
<reference evidence="17" key="2">
    <citation type="journal article" date="2022" name="Microbiol. Resour. Announc.">
        <title>Metagenome Sequencing to Explore Phylogenomics of Terrestrial Cyanobacteria.</title>
        <authorList>
            <person name="Ward R.D."/>
            <person name="Stajich J.E."/>
            <person name="Johansen J.R."/>
            <person name="Huntemann M."/>
            <person name="Clum A."/>
            <person name="Foster B."/>
            <person name="Foster B."/>
            <person name="Roux S."/>
            <person name="Palaniappan K."/>
            <person name="Varghese N."/>
            <person name="Mukherjee S."/>
            <person name="Reddy T.B.K."/>
            <person name="Daum C."/>
            <person name="Copeland A."/>
            <person name="Chen I.A."/>
            <person name="Ivanova N.N."/>
            <person name="Kyrpides N.C."/>
            <person name="Shapiro N."/>
            <person name="Eloe-Fadrosh E.A."/>
            <person name="Pietrasiak N."/>
        </authorList>
    </citation>
    <scope>NUCLEOTIDE SEQUENCE</scope>
    <source>
        <strain evidence="17">UHER 2000/2452</strain>
    </source>
</reference>
<dbReference type="Gene3D" id="3.40.50.2020">
    <property type="match status" value="1"/>
</dbReference>
<dbReference type="InterPro" id="IPR000836">
    <property type="entry name" value="PRTase_dom"/>
</dbReference>
<reference evidence="17" key="1">
    <citation type="submission" date="2021-05" db="EMBL/GenBank/DDBJ databases">
        <authorList>
            <person name="Pietrasiak N."/>
            <person name="Ward R."/>
            <person name="Stajich J.E."/>
            <person name="Kurbessoian T."/>
        </authorList>
    </citation>
    <scope>NUCLEOTIDE SEQUENCE</scope>
    <source>
        <strain evidence="17">UHER 2000/2452</strain>
    </source>
</reference>
<evidence type="ECO:0000256" key="15">
    <source>
        <dbReference type="RuleBase" id="RU364099"/>
    </source>
</evidence>
<comment type="catalytic activity">
    <reaction evidence="13">
        <text>GMP + diphosphate = guanine + 5-phospho-alpha-D-ribose 1-diphosphate</text>
        <dbReference type="Rhea" id="RHEA:25424"/>
        <dbReference type="ChEBI" id="CHEBI:16235"/>
        <dbReference type="ChEBI" id="CHEBI:33019"/>
        <dbReference type="ChEBI" id="CHEBI:58017"/>
        <dbReference type="ChEBI" id="CHEBI:58115"/>
        <dbReference type="EC" id="2.4.2.8"/>
    </reaction>
    <physiologicalReaction direction="right-to-left" evidence="13">
        <dbReference type="Rhea" id="RHEA:25426"/>
    </physiologicalReaction>
</comment>
<dbReference type="InterPro" id="IPR005904">
    <property type="entry name" value="Hxn_phspho_trans"/>
</dbReference>
<evidence type="ECO:0000256" key="2">
    <source>
        <dbReference type="ARBA" id="ARBA00004496"/>
    </source>
</evidence>
<dbReference type="GO" id="GO:0032263">
    <property type="term" value="P:GMP salvage"/>
    <property type="evidence" value="ECO:0007669"/>
    <property type="project" value="TreeGrafter"/>
</dbReference>
<protein>
    <recommendedName>
        <fullName evidence="15">Hypoxanthine phosphoribosyltransferase</fullName>
        <ecNumber evidence="15">2.4.2.8</ecNumber>
    </recommendedName>
</protein>
<comment type="caution">
    <text evidence="17">The sequence shown here is derived from an EMBL/GenBank/DDBJ whole genome shotgun (WGS) entry which is preliminary data.</text>
</comment>
<dbReference type="NCBIfam" id="TIGR01203">
    <property type="entry name" value="HGPRTase"/>
    <property type="match status" value="1"/>
</dbReference>
<keyword evidence="7 15" id="KW-0328">Glycosyltransferase</keyword>
<accession>A0A951QCT2</accession>
<dbReference type="GO" id="GO:0000166">
    <property type="term" value="F:nucleotide binding"/>
    <property type="evidence" value="ECO:0007669"/>
    <property type="project" value="UniProtKB-KW"/>
</dbReference>
<dbReference type="GO" id="GO:0006178">
    <property type="term" value="P:guanine salvage"/>
    <property type="evidence" value="ECO:0007669"/>
    <property type="project" value="TreeGrafter"/>
</dbReference>
<gene>
    <name evidence="17" type="primary">hpt</name>
    <name evidence="17" type="ORF">KME15_17250</name>
</gene>
<evidence type="ECO:0000256" key="6">
    <source>
        <dbReference type="ARBA" id="ARBA00022490"/>
    </source>
</evidence>
<dbReference type="GO" id="GO:0000287">
    <property type="term" value="F:magnesium ion binding"/>
    <property type="evidence" value="ECO:0007669"/>
    <property type="project" value="TreeGrafter"/>
</dbReference>
<comment type="pathway">
    <text evidence="3 15">Purine metabolism; IMP biosynthesis via salvage pathway; IMP from hypoxanthine: step 1/1.</text>
</comment>